<evidence type="ECO:0000313" key="2">
    <source>
        <dbReference type="Proteomes" id="UP000027583"/>
    </source>
</evidence>
<dbReference type="Proteomes" id="UP000027583">
    <property type="component" value="Unassembled WGS sequence"/>
</dbReference>
<reference evidence="1 2" key="1">
    <citation type="journal article" date="2014" name="Genome Biol. Evol.">
        <title>Acetic acid bacteria genomes reveal functional traits for adaptation to life in insect guts.</title>
        <authorList>
            <person name="Chouaia B."/>
            <person name="Gaiarsa S."/>
            <person name="Crotti E."/>
            <person name="Comandatore F."/>
            <person name="Degli Esposti M."/>
            <person name="Ricci I."/>
            <person name="Alma A."/>
            <person name="Favia G."/>
            <person name="Bandi C."/>
            <person name="Daffonchio D."/>
        </authorList>
    </citation>
    <scope>NUCLEOTIDE SEQUENCE [LARGE SCALE GENOMIC DNA]</scope>
    <source>
        <strain evidence="1 2">SF2.1</strain>
    </source>
</reference>
<evidence type="ECO:0000313" key="1">
    <source>
        <dbReference type="EMBL" id="CDG38771.1"/>
    </source>
</evidence>
<dbReference type="AlphaFoldDB" id="A0A060QHQ5"/>
<organism evidence="1 2">
    <name type="scientific">Asaia bogorensis</name>
    <dbReference type="NCBI Taxonomy" id="91915"/>
    <lineage>
        <taxon>Bacteria</taxon>
        <taxon>Pseudomonadati</taxon>
        <taxon>Pseudomonadota</taxon>
        <taxon>Alphaproteobacteria</taxon>
        <taxon>Acetobacterales</taxon>
        <taxon>Acetobacteraceae</taxon>
        <taxon>Asaia</taxon>
    </lineage>
</organism>
<dbReference type="EMBL" id="CBLX010000004">
    <property type="protein sequence ID" value="CDG38771.1"/>
    <property type="molecule type" value="Genomic_DNA"/>
</dbReference>
<accession>A0A060QHQ5</accession>
<protein>
    <submittedName>
        <fullName evidence="1">Uncharacterized protein</fullName>
    </submittedName>
</protein>
<gene>
    <name evidence="1" type="ORF">ASAP_0726</name>
</gene>
<comment type="caution">
    <text evidence="1">The sequence shown here is derived from an EMBL/GenBank/DDBJ whole genome shotgun (WGS) entry which is preliminary data.</text>
</comment>
<name>A0A060QHQ5_9PROT</name>
<proteinExistence type="predicted"/>
<sequence>MKKIALQFTVAVLCGISPSAHAQRMNEDRPLMAACRS</sequence>
<reference evidence="1 2" key="2">
    <citation type="journal article" date="2014" name="PLoS ONE">
        <title>Evolution of mitochondria reconstructed from the energy metabolism of living bacteria.</title>
        <authorList>
            <person name="Degli Esposti M."/>
            <person name="Chouaia B."/>
            <person name="Comandatore F."/>
            <person name="Crotti E."/>
            <person name="Sassera D."/>
            <person name="Lievens P.M."/>
            <person name="Daffonchio D."/>
            <person name="Bandi C."/>
        </authorList>
    </citation>
    <scope>NUCLEOTIDE SEQUENCE [LARGE SCALE GENOMIC DNA]</scope>
    <source>
        <strain evidence="1 2">SF2.1</strain>
    </source>
</reference>